<accession>A0A5B7DUR4</accession>
<dbReference type="AlphaFoldDB" id="A0A5B7DUR4"/>
<name>A0A5B7DUR4_PORTR</name>
<evidence type="ECO:0000313" key="2">
    <source>
        <dbReference type="Proteomes" id="UP000324222"/>
    </source>
</evidence>
<comment type="caution">
    <text evidence="1">The sequence shown here is derived from an EMBL/GenBank/DDBJ whole genome shotgun (WGS) entry which is preliminary data.</text>
</comment>
<dbReference type="Proteomes" id="UP000324222">
    <property type="component" value="Unassembled WGS sequence"/>
</dbReference>
<protein>
    <submittedName>
        <fullName evidence="1">Uncharacterized protein</fullName>
    </submittedName>
</protein>
<dbReference type="EMBL" id="VSRR010001460">
    <property type="protein sequence ID" value="MPC25422.1"/>
    <property type="molecule type" value="Genomic_DNA"/>
</dbReference>
<reference evidence="1 2" key="1">
    <citation type="submission" date="2019-05" db="EMBL/GenBank/DDBJ databases">
        <title>Another draft genome of Portunus trituberculatus and its Hox gene families provides insights of decapod evolution.</title>
        <authorList>
            <person name="Jeong J.-H."/>
            <person name="Song I."/>
            <person name="Kim S."/>
            <person name="Choi T."/>
            <person name="Kim D."/>
            <person name="Ryu S."/>
            <person name="Kim W."/>
        </authorList>
    </citation>
    <scope>NUCLEOTIDE SEQUENCE [LARGE SCALE GENOMIC DNA]</scope>
    <source>
        <tissue evidence="1">Muscle</tissue>
    </source>
</reference>
<evidence type="ECO:0000313" key="1">
    <source>
        <dbReference type="EMBL" id="MPC25422.1"/>
    </source>
</evidence>
<keyword evidence="2" id="KW-1185">Reference proteome</keyword>
<sequence>MQTVNLVNEYHYEYGCGLNRVHRCVCVAGHRGTEMTLAGLCRGRGRSLGGLVKVPVLVAIEELCRDTGDVSYFFRPVIKELRPLNLQDAVHYPDADDRKGTACVSMRQARLPTHHLPVFQSVRVLPFQRAVGSVDLNGITSRWHNNVIPASLTSSVSTKSPLHLPPACYLIAAHICSRKGEAGDSDRSPPAVDLTPSLTIWRSRSPAIILKDLYIFYQVKVFSQV</sequence>
<gene>
    <name evidence="1" type="ORF">E2C01_018534</name>
</gene>
<organism evidence="1 2">
    <name type="scientific">Portunus trituberculatus</name>
    <name type="common">Swimming crab</name>
    <name type="synonym">Neptunus trituberculatus</name>
    <dbReference type="NCBI Taxonomy" id="210409"/>
    <lineage>
        <taxon>Eukaryota</taxon>
        <taxon>Metazoa</taxon>
        <taxon>Ecdysozoa</taxon>
        <taxon>Arthropoda</taxon>
        <taxon>Crustacea</taxon>
        <taxon>Multicrustacea</taxon>
        <taxon>Malacostraca</taxon>
        <taxon>Eumalacostraca</taxon>
        <taxon>Eucarida</taxon>
        <taxon>Decapoda</taxon>
        <taxon>Pleocyemata</taxon>
        <taxon>Brachyura</taxon>
        <taxon>Eubrachyura</taxon>
        <taxon>Portunoidea</taxon>
        <taxon>Portunidae</taxon>
        <taxon>Portuninae</taxon>
        <taxon>Portunus</taxon>
    </lineage>
</organism>
<proteinExistence type="predicted"/>